<dbReference type="Proteomes" id="UP001500227">
    <property type="component" value="Unassembled WGS sequence"/>
</dbReference>
<dbReference type="PIRSF" id="PIRSF003078">
    <property type="entry name" value="GidB"/>
    <property type="match status" value="1"/>
</dbReference>
<dbReference type="PANTHER" id="PTHR31760">
    <property type="entry name" value="S-ADENOSYL-L-METHIONINE-DEPENDENT METHYLTRANSFERASES SUPERFAMILY PROTEIN"/>
    <property type="match status" value="1"/>
</dbReference>
<comment type="catalytic activity">
    <reaction evidence="6">
        <text>guanosine(527) in 16S rRNA + S-adenosyl-L-methionine = N(7)-methylguanosine(527) in 16S rRNA + S-adenosyl-L-homocysteine</text>
        <dbReference type="Rhea" id="RHEA:42732"/>
        <dbReference type="Rhea" id="RHEA-COMP:10209"/>
        <dbReference type="Rhea" id="RHEA-COMP:10210"/>
        <dbReference type="ChEBI" id="CHEBI:57856"/>
        <dbReference type="ChEBI" id="CHEBI:59789"/>
        <dbReference type="ChEBI" id="CHEBI:74269"/>
        <dbReference type="ChEBI" id="CHEBI:74480"/>
        <dbReference type="EC" id="2.1.1.170"/>
    </reaction>
</comment>
<evidence type="ECO:0000256" key="3">
    <source>
        <dbReference type="ARBA" id="ARBA00022603"/>
    </source>
</evidence>
<protein>
    <recommendedName>
        <fullName evidence="6">Ribosomal RNA small subunit methyltransferase G</fullName>
        <ecNumber evidence="6">2.1.1.170</ecNumber>
    </recommendedName>
    <alternativeName>
        <fullName evidence="6">16S rRNA 7-methylguanosine methyltransferase</fullName>
        <shortName evidence="6">16S rRNA m7G methyltransferase</shortName>
    </alternativeName>
</protein>
<evidence type="ECO:0000256" key="1">
    <source>
        <dbReference type="ARBA" id="ARBA00022490"/>
    </source>
</evidence>
<comment type="function">
    <text evidence="6">Specifically methylates the N7 position of guanine in position 527 of 16S rRNA.</text>
</comment>
<dbReference type="InterPro" id="IPR003682">
    <property type="entry name" value="rRNA_ssu_MeTfrase_G"/>
</dbReference>
<dbReference type="SUPFAM" id="SSF53335">
    <property type="entry name" value="S-adenosyl-L-methionine-dependent methyltransferases"/>
    <property type="match status" value="1"/>
</dbReference>
<dbReference type="PANTHER" id="PTHR31760:SF0">
    <property type="entry name" value="S-ADENOSYL-L-METHIONINE-DEPENDENT METHYLTRANSFERASES SUPERFAMILY PROTEIN"/>
    <property type="match status" value="1"/>
</dbReference>
<dbReference type="EC" id="2.1.1.170" evidence="6"/>
<name>A0ABP9MAD3_9BURK</name>
<feature type="binding site" evidence="6">
    <location>
        <begin position="136"/>
        <end position="137"/>
    </location>
    <ligand>
        <name>S-adenosyl-L-methionine</name>
        <dbReference type="ChEBI" id="CHEBI:59789"/>
    </ligand>
</feature>
<comment type="similarity">
    <text evidence="6">Belongs to the methyltransferase superfamily. RNA methyltransferase RsmG family.</text>
</comment>
<evidence type="ECO:0000256" key="5">
    <source>
        <dbReference type="ARBA" id="ARBA00022691"/>
    </source>
</evidence>
<reference evidence="8" key="1">
    <citation type="journal article" date="2019" name="Int. J. Syst. Evol. Microbiol.">
        <title>The Global Catalogue of Microorganisms (GCM) 10K type strain sequencing project: providing services to taxonomists for standard genome sequencing and annotation.</title>
        <authorList>
            <consortium name="The Broad Institute Genomics Platform"/>
            <consortium name="The Broad Institute Genome Sequencing Center for Infectious Disease"/>
            <person name="Wu L."/>
            <person name="Ma J."/>
        </authorList>
    </citation>
    <scope>NUCLEOTIDE SEQUENCE [LARGE SCALE GENOMIC DNA]</scope>
    <source>
        <strain evidence="8">JCM 18423</strain>
    </source>
</reference>
<gene>
    <name evidence="6 7" type="primary">rsmG</name>
    <name evidence="7" type="ORF">GCM10023337_17190</name>
</gene>
<dbReference type="NCBIfam" id="TIGR00138">
    <property type="entry name" value="rsmG_gidB"/>
    <property type="match status" value="1"/>
</dbReference>
<feature type="binding site" evidence="6">
    <location>
        <position position="150"/>
    </location>
    <ligand>
        <name>S-adenosyl-L-methionine</name>
        <dbReference type="ChEBI" id="CHEBI:59789"/>
    </ligand>
</feature>
<comment type="subcellular location">
    <subcellularLocation>
        <location evidence="6">Cytoplasm</location>
    </subcellularLocation>
</comment>
<organism evidence="7 8">
    <name type="scientific">Paenalcaligenes hermetiae</name>
    <dbReference type="NCBI Taxonomy" id="1157987"/>
    <lineage>
        <taxon>Bacteria</taxon>
        <taxon>Pseudomonadati</taxon>
        <taxon>Pseudomonadota</taxon>
        <taxon>Betaproteobacteria</taxon>
        <taxon>Burkholderiales</taxon>
        <taxon>Alcaligenaceae</taxon>
        <taxon>Paenalcaligenes</taxon>
    </lineage>
</organism>
<feature type="binding site" evidence="6">
    <location>
        <position position="85"/>
    </location>
    <ligand>
        <name>S-adenosyl-L-methionine</name>
        <dbReference type="ChEBI" id="CHEBI:59789"/>
    </ligand>
</feature>
<keyword evidence="4 6" id="KW-0808">Transferase</keyword>
<comment type="caution">
    <text evidence="6">Lacks conserved residue(s) required for the propagation of feature annotation.</text>
</comment>
<evidence type="ECO:0000256" key="6">
    <source>
        <dbReference type="HAMAP-Rule" id="MF_00074"/>
    </source>
</evidence>
<evidence type="ECO:0000256" key="4">
    <source>
        <dbReference type="ARBA" id="ARBA00022679"/>
    </source>
</evidence>
<dbReference type="Gene3D" id="3.40.50.150">
    <property type="entry name" value="Vaccinia Virus protein VP39"/>
    <property type="match status" value="1"/>
</dbReference>
<proteinExistence type="inferred from homology"/>
<keyword evidence="1 6" id="KW-0963">Cytoplasm</keyword>
<accession>A0ABP9MAD3</accession>
<feature type="binding site" evidence="6">
    <location>
        <position position="90"/>
    </location>
    <ligand>
        <name>S-adenosyl-L-methionine</name>
        <dbReference type="ChEBI" id="CHEBI:59789"/>
    </ligand>
</feature>
<evidence type="ECO:0000313" key="8">
    <source>
        <dbReference type="Proteomes" id="UP001500227"/>
    </source>
</evidence>
<keyword evidence="3 6" id="KW-0489">Methyltransferase</keyword>
<keyword evidence="8" id="KW-1185">Reference proteome</keyword>
<dbReference type="HAMAP" id="MF_00074">
    <property type="entry name" value="16SrRNA_methyltr_G"/>
    <property type="match status" value="1"/>
</dbReference>
<dbReference type="Pfam" id="PF02527">
    <property type="entry name" value="GidB"/>
    <property type="match status" value="1"/>
</dbReference>
<dbReference type="EMBL" id="BAABKD010000009">
    <property type="protein sequence ID" value="GAA5091371.1"/>
    <property type="molecule type" value="Genomic_DNA"/>
</dbReference>
<dbReference type="CDD" id="cd02440">
    <property type="entry name" value="AdoMet_MTases"/>
    <property type="match status" value="1"/>
</dbReference>
<keyword evidence="5 6" id="KW-0949">S-adenosyl-L-methionine</keyword>
<comment type="caution">
    <text evidence="7">The sequence shown here is derived from an EMBL/GenBank/DDBJ whole genome shotgun (WGS) entry which is preliminary data.</text>
</comment>
<dbReference type="InterPro" id="IPR029063">
    <property type="entry name" value="SAM-dependent_MTases_sf"/>
</dbReference>
<evidence type="ECO:0000256" key="2">
    <source>
        <dbReference type="ARBA" id="ARBA00022552"/>
    </source>
</evidence>
<keyword evidence="2 6" id="KW-0698">rRNA processing</keyword>
<evidence type="ECO:0000313" key="7">
    <source>
        <dbReference type="EMBL" id="GAA5091371.1"/>
    </source>
</evidence>
<sequence length="220" mass="24716">MMDGFRQRLLQAAADLGLDLQEQQVQILLKYLQQMQRWNRTYNLTALRDPNLMLVQHVFDSLAVVPAMQYIAEQKEGRLTIVDVGSGGGLPGVVLAAACSTWNIHCVDAVEKKMAFVRQMSAVLGLSNLSAHHVRIEQAEPFQADVVISRAFASLVDFVNLSERHVGPQGQIIAMKAKHPAEEIQELESRTLWRVQHIEPLIVPELNAERCLVYLHKDMA</sequence>